<name>A0A9P9BRW1_9PEZI</name>
<sequence>MKPRPPGEKKQTRLGAQGHHRAVLPFSSLRKARPTVLRHGLTGAPGQLLRRRPATKARFEPIPYQPSSSSIACMQHMHACLPACTHSSPSHPPIDTPASTSRTAWPLVKERVQHRSCPAVCTSAPSRPAHHPDVSLPRAFSRLLYSISTTSIGDLYHRSACPRRSSGGQPASQLLIRPSPSAQHDQILPILVHKCGGICRSGSPPSLSTALHALLPFVCQNRCCTDTGTPGRAHTYSEVQPARRRPPPSPATQQPTTKP</sequence>
<evidence type="ECO:0000313" key="3">
    <source>
        <dbReference type="Proteomes" id="UP000756346"/>
    </source>
</evidence>
<keyword evidence="3" id="KW-1185">Reference proteome</keyword>
<dbReference type="Proteomes" id="UP000756346">
    <property type="component" value="Unassembled WGS sequence"/>
</dbReference>
<evidence type="ECO:0000313" key="2">
    <source>
        <dbReference type="EMBL" id="KAH7037270.1"/>
    </source>
</evidence>
<feature type="region of interest" description="Disordered" evidence="1">
    <location>
        <begin position="230"/>
        <end position="259"/>
    </location>
</feature>
<gene>
    <name evidence="2" type="ORF">B0I36DRAFT_63652</name>
</gene>
<dbReference type="EMBL" id="JAGTJQ010000002">
    <property type="protein sequence ID" value="KAH7037270.1"/>
    <property type="molecule type" value="Genomic_DNA"/>
</dbReference>
<proteinExistence type="predicted"/>
<reference evidence="2" key="1">
    <citation type="journal article" date="2021" name="Nat. Commun.">
        <title>Genetic determinants of endophytism in the Arabidopsis root mycobiome.</title>
        <authorList>
            <person name="Mesny F."/>
            <person name="Miyauchi S."/>
            <person name="Thiergart T."/>
            <person name="Pickel B."/>
            <person name="Atanasova L."/>
            <person name="Karlsson M."/>
            <person name="Huettel B."/>
            <person name="Barry K.W."/>
            <person name="Haridas S."/>
            <person name="Chen C."/>
            <person name="Bauer D."/>
            <person name="Andreopoulos W."/>
            <person name="Pangilinan J."/>
            <person name="LaButti K."/>
            <person name="Riley R."/>
            <person name="Lipzen A."/>
            <person name="Clum A."/>
            <person name="Drula E."/>
            <person name="Henrissat B."/>
            <person name="Kohler A."/>
            <person name="Grigoriev I.V."/>
            <person name="Martin F.M."/>
            <person name="Hacquard S."/>
        </authorList>
    </citation>
    <scope>NUCLEOTIDE SEQUENCE</scope>
    <source>
        <strain evidence="2">MPI-CAGE-CH-0230</strain>
    </source>
</reference>
<accession>A0A9P9BRW1</accession>
<protein>
    <submittedName>
        <fullName evidence="2">Uncharacterized protein</fullName>
    </submittedName>
</protein>
<comment type="caution">
    <text evidence="2">The sequence shown here is derived from an EMBL/GenBank/DDBJ whole genome shotgun (WGS) entry which is preliminary data.</text>
</comment>
<dbReference type="GeneID" id="70192679"/>
<dbReference type="RefSeq" id="XP_046016391.1">
    <property type="nucleotide sequence ID" value="XM_046163133.1"/>
</dbReference>
<evidence type="ECO:0000256" key="1">
    <source>
        <dbReference type="SAM" id="MobiDB-lite"/>
    </source>
</evidence>
<organism evidence="2 3">
    <name type="scientific">Microdochium trichocladiopsis</name>
    <dbReference type="NCBI Taxonomy" id="1682393"/>
    <lineage>
        <taxon>Eukaryota</taxon>
        <taxon>Fungi</taxon>
        <taxon>Dikarya</taxon>
        <taxon>Ascomycota</taxon>
        <taxon>Pezizomycotina</taxon>
        <taxon>Sordariomycetes</taxon>
        <taxon>Xylariomycetidae</taxon>
        <taxon>Xylariales</taxon>
        <taxon>Microdochiaceae</taxon>
        <taxon>Microdochium</taxon>
    </lineage>
</organism>
<dbReference type="AlphaFoldDB" id="A0A9P9BRW1"/>